<keyword evidence="3" id="KW-0064">Aspartyl protease</keyword>
<keyword evidence="8" id="KW-0239">DNA-directed DNA polymerase</keyword>
<dbReference type="EMBL" id="JAMSHJ010000004">
    <property type="protein sequence ID" value="KAI5420831.1"/>
    <property type="molecule type" value="Genomic_DNA"/>
</dbReference>
<dbReference type="Gene3D" id="1.10.340.70">
    <property type="match status" value="1"/>
</dbReference>
<dbReference type="GO" id="GO:0046872">
    <property type="term" value="F:metal ion binding"/>
    <property type="evidence" value="ECO:0007669"/>
    <property type="project" value="UniProtKB-KW"/>
</dbReference>
<protein>
    <recommendedName>
        <fullName evidence="15">Integrase zinc-binding domain-containing protein</fullName>
    </recommendedName>
</protein>
<reference evidence="13 14" key="1">
    <citation type="journal article" date="2022" name="Nat. Genet.">
        <title>Improved pea reference genome and pan-genome highlight genomic features and evolutionary characteristics.</title>
        <authorList>
            <person name="Yang T."/>
            <person name="Liu R."/>
            <person name="Luo Y."/>
            <person name="Hu S."/>
            <person name="Wang D."/>
            <person name="Wang C."/>
            <person name="Pandey M.K."/>
            <person name="Ge S."/>
            <person name="Xu Q."/>
            <person name="Li N."/>
            <person name="Li G."/>
            <person name="Huang Y."/>
            <person name="Saxena R.K."/>
            <person name="Ji Y."/>
            <person name="Li M."/>
            <person name="Yan X."/>
            <person name="He Y."/>
            <person name="Liu Y."/>
            <person name="Wang X."/>
            <person name="Xiang C."/>
            <person name="Varshney R.K."/>
            <person name="Ding H."/>
            <person name="Gao S."/>
            <person name="Zong X."/>
        </authorList>
    </citation>
    <scope>NUCLEOTIDE SEQUENCE [LARGE SCALE GENOMIC DNA]</scope>
    <source>
        <strain evidence="13 14">cv. Zhongwan 6</strain>
    </source>
</reference>
<dbReference type="PANTHER" id="PTHR37984:SF5">
    <property type="entry name" value="PROTEIN NYNRIN-LIKE"/>
    <property type="match status" value="1"/>
</dbReference>
<name>A0A9D5AVK7_PEA</name>
<keyword evidence="1" id="KW-0645">Protease</keyword>
<dbReference type="Pfam" id="PF24626">
    <property type="entry name" value="SH3_Tf2-1"/>
    <property type="match status" value="1"/>
</dbReference>
<organism evidence="13 14">
    <name type="scientific">Pisum sativum</name>
    <name type="common">Garden pea</name>
    <name type="synonym">Lathyrus oleraceus</name>
    <dbReference type="NCBI Taxonomy" id="3888"/>
    <lineage>
        <taxon>Eukaryota</taxon>
        <taxon>Viridiplantae</taxon>
        <taxon>Streptophyta</taxon>
        <taxon>Embryophyta</taxon>
        <taxon>Tracheophyta</taxon>
        <taxon>Spermatophyta</taxon>
        <taxon>Magnoliopsida</taxon>
        <taxon>eudicotyledons</taxon>
        <taxon>Gunneridae</taxon>
        <taxon>Pentapetalae</taxon>
        <taxon>rosids</taxon>
        <taxon>fabids</taxon>
        <taxon>Fabales</taxon>
        <taxon>Fabaceae</taxon>
        <taxon>Papilionoideae</taxon>
        <taxon>50 kb inversion clade</taxon>
        <taxon>NPAAA clade</taxon>
        <taxon>Hologalegina</taxon>
        <taxon>IRL clade</taxon>
        <taxon>Fabeae</taxon>
        <taxon>Lathyrus</taxon>
    </lineage>
</organism>
<sequence length="428" mass="48896">MSKLLGFDFEVKYKPGRENNAADSLSRQMQYAHITTIQCEAWEGLEDEVQKDDKLKAILQALVSDPCSHKGFQLKGGRLYHEGRVVIPKQSPRVAWILNEFHDTSVGGHSGYLRTYKRISSAVYWEGMRKKIQEYVQACEMCQRNKYQTLTTPFEVLYGKAPPVLVKGDTPFSTVDEVNKLIAERNMMLKKMQEQLLKAQDVMRSQANKHRRQVDYEMGDMVFLKIQPYKMKKLAKRGNQKLSPGYYGPYEILQKIGAVAYKLKLPEDTRVHPVFHASLLKKAVTPNIEPQPLPACMNEEWHLEPTPETVLEARKNEQGEVEPGMVTTDLLMSGANTKQAKFFINVLAEPAEVVAEYLVPNIRSIPTNRSMKPTYIRFLTGLKAYSQIFSREVTGGVLGDNKLGKETIQNIRFWLSFKISQLLSIIEM</sequence>
<dbReference type="GO" id="GO:0004190">
    <property type="term" value="F:aspartic-type endopeptidase activity"/>
    <property type="evidence" value="ECO:0007669"/>
    <property type="project" value="UniProtKB-KW"/>
</dbReference>
<feature type="domain" description="Tf2-1-like SH3-like" evidence="12">
    <location>
        <begin position="219"/>
        <end position="283"/>
    </location>
</feature>
<dbReference type="GO" id="GO:0015074">
    <property type="term" value="P:DNA integration"/>
    <property type="evidence" value="ECO:0007669"/>
    <property type="project" value="UniProtKB-KW"/>
</dbReference>
<dbReference type="InterPro" id="IPR050951">
    <property type="entry name" value="Retrovirus_Pol_polyprotein"/>
</dbReference>
<evidence type="ECO:0000256" key="1">
    <source>
        <dbReference type="ARBA" id="ARBA00022670"/>
    </source>
</evidence>
<keyword evidence="10" id="KW-0233">DNA recombination</keyword>
<evidence type="ECO:0008006" key="15">
    <source>
        <dbReference type="Google" id="ProtNLM"/>
    </source>
</evidence>
<evidence type="ECO:0000256" key="10">
    <source>
        <dbReference type="ARBA" id="ARBA00023172"/>
    </source>
</evidence>
<evidence type="ECO:0000256" key="9">
    <source>
        <dbReference type="ARBA" id="ARBA00023125"/>
    </source>
</evidence>
<keyword evidence="14" id="KW-1185">Reference proteome</keyword>
<dbReference type="Pfam" id="PF17921">
    <property type="entry name" value="Integrase_H2C2"/>
    <property type="match status" value="1"/>
</dbReference>
<dbReference type="Gramene" id="Psat04G0460200-T1">
    <property type="protein sequence ID" value="KAI5420831.1"/>
    <property type="gene ID" value="KIW84_044602"/>
</dbReference>
<feature type="domain" description="Integrase zinc-binding" evidence="11">
    <location>
        <begin position="97"/>
        <end position="147"/>
    </location>
</feature>
<keyword evidence="8" id="KW-0808">Transferase</keyword>
<keyword evidence="9" id="KW-0238">DNA-binding</keyword>
<evidence type="ECO:0000259" key="11">
    <source>
        <dbReference type="Pfam" id="PF17921"/>
    </source>
</evidence>
<dbReference type="GO" id="GO:0006508">
    <property type="term" value="P:proteolysis"/>
    <property type="evidence" value="ECO:0007669"/>
    <property type="project" value="UniProtKB-KW"/>
</dbReference>
<evidence type="ECO:0000313" key="14">
    <source>
        <dbReference type="Proteomes" id="UP001058974"/>
    </source>
</evidence>
<evidence type="ECO:0000256" key="7">
    <source>
        <dbReference type="ARBA" id="ARBA00022918"/>
    </source>
</evidence>
<dbReference type="GO" id="GO:0003677">
    <property type="term" value="F:DNA binding"/>
    <property type="evidence" value="ECO:0007669"/>
    <property type="project" value="UniProtKB-KW"/>
</dbReference>
<dbReference type="GO" id="GO:0003964">
    <property type="term" value="F:RNA-directed DNA polymerase activity"/>
    <property type="evidence" value="ECO:0007669"/>
    <property type="project" value="UniProtKB-KW"/>
</dbReference>
<evidence type="ECO:0000256" key="2">
    <source>
        <dbReference type="ARBA" id="ARBA00022723"/>
    </source>
</evidence>
<dbReference type="Proteomes" id="UP001058974">
    <property type="component" value="Chromosome 4"/>
</dbReference>
<dbReference type="AlphaFoldDB" id="A0A9D5AVK7"/>
<dbReference type="PANTHER" id="PTHR37984">
    <property type="entry name" value="PROTEIN CBG26694"/>
    <property type="match status" value="1"/>
</dbReference>
<keyword evidence="2" id="KW-0479">Metal-binding</keyword>
<gene>
    <name evidence="13" type="ORF">KIW84_044602</name>
</gene>
<dbReference type="InterPro" id="IPR056924">
    <property type="entry name" value="SH3_Tf2-1"/>
</dbReference>
<keyword evidence="5" id="KW-0460">Magnesium</keyword>
<evidence type="ECO:0000259" key="12">
    <source>
        <dbReference type="Pfam" id="PF24626"/>
    </source>
</evidence>
<evidence type="ECO:0000256" key="3">
    <source>
        <dbReference type="ARBA" id="ARBA00022750"/>
    </source>
</evidence>
<evidence type="ECO:0000256" key="4">
    <source>
        <dbReference type="ARBA" id="ARBA00022801"/>
    </source>
</evidence>
<dbReference type="GO" id="GO:0006310">
    <property type="term" value="P:DNA recombination"/>
    <property type="evidence" value="ECO:0007669"/>
    <property type="project" value="UniProtKB-KW"/>
</dbReference>
<dbReference type="InterPro" id="IPR041588">
    <property type="entry name" value="Integrase_H2C2"/>
</dbReference>
<evidence type="ECO:0000256" key="6">
    <source>
        <dbReference type="ARBA" id="ARBA00022908"/>
    </source>
</evidence>
<evidence type="ECO:0000256" key="5">
    <source>
        <dbReference type="ARBA" id="ARBA00022842"/>
    </source>
</evidence>
<dbReference type="GO" id="GO:0003887">
    <property type="term" value="F:DNA-directed DNA polymerase activity"/>
    <property type="evidence" value="ECO:0007669"/>
    <property type="project" value="UniProtKB-KW"/>
</dbReference>
<keyword evidence="4" id="KW-0378">Hydrolase</keyword>
<accession>A0A9D5AVK7</accession>
<proteinExistence type="predicted"/>
<keyword evidence="7" id="KW-0695">RNA-directed DNA polymerase</keyword>
<keyword evidence="6" id="KW-0229">DNA integration</keyword>
<evidence type="ECO:0000313" key="13">
    <source>
        <dbReference type="EMBL" id="KAI5420831.1"/>
    </source>
</evidence>
<comment type="caution">
    <text evidence="13">The sequence shown here is derived from an EMBL/GenBank/DDBJ whole genome shotgun (WGS) entry which is preliminary data.</text>
</comment>
<dbReference type="FunFam" id="1.10.340.70:FF:000001">
    <property type="entry name" value="Retrovirus-related Pol polyprotein from transposon gypsy-like Protein"/>
    <property type="match status" value="1"/>
</dbReference>
<evidence type="ECO:0000256" key="8">
    <source>
        <dbReference type="ARBA" id="ARBA00022932"/>
    </source>
</evidence>
<keyword evidence="8" id="KW-0548">Nucleotidyltransferase</keyword>